<dbReference type="Proteomes" id="UP001564657">
    <property type="component" value="Unassembled WGS sequence"/>
</dbReference>
<dbReference type="Pfam" id="PF00534">
    <property type="entry name" value="Glycos_transf_1"/>
    <property type="match status" value="1"/>
</dbReference>
<dbReference type="EC" id="2.4.-.-" evidence="3"/>
<organism evidence="3 4">
    <name type="scientific">Clostridium moutaii</name>
    <dbReference type="NCBI Taxonomy" id="3240932"/>
    <lineage>
        <taxon>Bacteria</taxon>
        <taxon>Bacillati</taxon>
        <taxon>Bacillota</taxon>
        <taxon>Clostridia</taxon>
        <taxon>Eubacteriales</taxon>
        <taxon>Clostridiaceae</taxon>
        <taxon>Clostridium</taxon>
    </lineage>
</organism>
<dbReference type="InterPro" id="IPR001296">
    <property type="entry name" value="Glyco_trans_1"/>
</dbReference>
<dbReference type="EMBL" id="JBGEWD010000007">
    <property type="protein sequence ID" value="MEY8000393.1"/>
    <property type="molecule type" value="Genomic_DNA"/>
</dbReference>
<accession>A0ABV4BPF9</accession>
<keyword evidence="1 3" id="KW-0808">Transferase</keyword>
<dbReference type="RefSeq" id="WP_369704278.1">
    <property type="nucleotide sequence ID" value="NZ_JBGEWD010000007.1"/>
</dbReference>
<comment type="caution">
    <text evidence="3">The sequence shown here is derived from an EMBL/GenBank/DDBJ whole genome shotgun (WGS) entry which is preliminary data.</text>
</comment>
<name>A0ABV4BPF9_9CLOT</name>
<protein>
    <submittedName>
        <fullName evidence="3">Glycosyltransferase</fullName>
        <ecNumber evidence="3">2.4.-.-</ecNumber>
    </submittedName>
</protein>
<feature type="domain" description="Glycosyl transferase family 1" evidence="2">
    <location>
        <begin position="165"/>
        <end position="304"/>
    </location>
</feature>
<sequence length="327" mass="38668">MKALFCIRRDCFSNFAGDSMQLMKTAKYLREKKVKVDINTGSIYDYSRYDIIHLFNLTRVEETYKYYKRAKYYNKTIVLSPIYWNLTKYYNHVNDTKNLILWDKLDMYRKEILMGCKSIYPNSKLENIQIQKDFHINAPYNIIYNGMEIEHRVPYNFKKAYGLNDYVLCVGRICGRKNQLALSKICSQLGLQLVLIGSINDMNYFNKCMSYNNVRYLGFMNDYNIYNANMCARMHILPSFVETPGLSSLEAAASGCNIVSTIEGSTREYFKNMCIYCDPYNEHSIKDAIIRSFEMKKDEKLKKYVIKNYNWRKCINVLFESYKSLVK</sequence>
<reference evidence="3 4" key="1">
    <citation type="submission" date="2024-08" db="EMBL/GenBank/DDBJ databases">
        <title>Clostridium lapicellarii sp. nov., and Clostridium renhuaiense sp. nov., two species isolated from the mud in a fermentation cellar used for producing sauce-flavour Chinese liquors.</title>
        <authorList>
            <person name="Yang F."/>
            <person name="Wang H."/>
            <person name="Chen L.Q."/>
            <person name="Zhou N."/>
            <person name="Lu J.J."/>
            <person name="Pu X.X."/>
            <person name="Wan B."/>
            <person name="Wang L."/>
            <person name="Liu S.J."/>
        </authorList>
    </citation>
    <scope>NUCLEOTIDE SEQUENCE [LARGE SCALE GENOMIC DNA]</scope>
    <source>
        <strain evidence="3 4">MT-5</strain>
    </source>
</reference>
<dbReference type="SUPFAM" id="SSF53756">
    <property type="entry name" value="UDP-Glycosyltransferase/glycogen phosphorylase"/>
    <property type="match status" value="1"/>
</dbReference>
<evidence type="ECO:0000259" key="2">
    <source>
        <dbReference type="Pfam" id="PF00534"/>
    </source>
</evidence>
<proteinExistence type="predicted"/>
<dbReference type="PANTHER" id="PTHR46401">
    <property type="entry name" value="GLYCOSYLTRANSFERASE WBBK-RELATED"/>
    <property type="match status" value="1"/>
</dbReference>
<dbReference type="Gene3D" id="3.40.50.2000">
    <property type="entry name" value="Glycogen Phosphorylase B"/>
    <property type="match status" value="2"/>
</dbReference>
<keyword evidence="3" id="KW-0328">Glycosyltransferase</keyword>
<keyword evidence="4" id="KW-1185">Reference proteome</keyword>
<evidence type="ECO:0000313" key="3">
    <source>
        <dbReference type="EMBL" id="MEY8000393.1"/>
    </source>
</evidence>
<gene>
    <name evidence="3" type="ORF">AB8U03_09315</name>
</gene>
<evidence type="ECO:0000313" key="4">
    <source>
        <dbReference type="Proteomes" id="UP001564657"/>
    </source>
</evidence>
<dbReference type="PANTHER" id="PTHR46401:SF2">
    <property type="entry name" value="GLYCOSYLTRANSFERASE WBBK-RELATED"/>
    <property type="match status" value="1"/>
</dbReference>
<evidence type="ECO:0000256" key="1">
    <source>
        <dbReference type="ARBA" id="ARBA00022679"/>
    </source>
</evidence>
<dbReference type="GO" id="GO:0016757">
    <property type="term" value="F:glycosyltransferase activity"/>
    <property type="evidence" value="ECO:0007669"/>
    <property type="project" value="UniProtKB-KW"/>
</dbReference>